<evidence type="ECO:0000256" key="4">
    <source>
        <dbReference type="ARBA" id="ARBA00022692"/>
    </source>
</evidence>
<dbReference type="Gene3D" id="3.30.1330.60">
    <property type="entry name" value="OmpA-like domain"/>
    <property type="match status" value="1"/>
</dbReference>
<proteinExistence type="inferred from homology"/>
<comment type="subcellular location">
    <subcellularLocation>
        <location evidence="1">Cell membrane</location>
        <topology evidence="1">Single-pass membrane protein</topology>
    </subcellularLocation>
</comment>
<dbReference type="Pfam" id="PF13677">
    <property type="entry name" value="MotB_plug"/>
    <property type="match status" value="1"/>
</dbReference>
<dbReference type="STRING" id="49186.SAMN05421647_101931"/>
<dbReference type="Pfam" id="PF00691">
    <property type="entry name" value="OmpA"/>
    <property type="match status" value="1"/>
</dbReference>
<accession>A0A1N6PBX5</accession>
<comment type="similarity">
    <text evidence="2">Belongs to the MotB family.</text>
</comment>
<dbReference type="RefSeq" id="WP_076461177.1">
    <property type="nucleotide sequence ID" value="NZ_FTMN01000001.1"/>
</dbReference>
<gene>
    <name evidence="11" type="ORF">SAMN05421647_101931</name>
</gene>
<evidence type="ECO:0000256" key="1">
    <source>
        <dbReference type="ARBA" id="ARBA00004162"/>
    </source>
</evidence>
<feature type="compositionally biased region" description="Polar residues" evidence="8">
    <location>
        <begin position="84"/>
        <end position="94"/>
    </location>
</feature>
<dbReference type="SUPFAM" id="SSF103088">
    <property type="entry name" value="OmpA-like"/>
    <property type="match status" value="1"/>
</dbReference>
<dbReference type="eggNOG" id="COG1360">
    <property type="taxonomic scope" value="Bacteria"/>
</dbReference>
<dbReference type="InterPro" id="IPR006665">
    <property type="entry name" value="OmpA-like"/>
</dbReference>
<evidence type="ECO:0000259" key="10">
    <source>
        <dbReference type="PROSITE" id="PS51123"/>
    </source>
</evidence>
<dbReference type="PROSITE" id="PS51123">
    <property type="entry name" value="OMPA_2"/>
    <property type="match status" value="1"/>
</dbReference>
<dbReference type="PANTHER" id="PTHR30329">
    <property type="entry name" value="STATOR ELEMENT OF FLAGELLAR MOTOR COMPLEX"/>
    <property type="match status" value="1"/>
</dbReference>
<evidence type="ECO:0000256" key="6">
    <source>
        <dbReference type="ARBA" id="ARBA00023136"/>
    </source>
</evidence>
<evidence type="ECO:0000256" key="5">
    <source>
        <dbReference type="ARBA" id="ARBA00022989"/>
    </source>
</evidence>
<evidence type="ECO:0000256" key="2">
    <source>
        <dbReference type="ARBA" id="ARBA00008914"/>
    </source>
</evidence>
<name>A0A1N6PBX5_9GAMM</name>
<dbReference type="InterPro" id="IPR050330">
    <property type="entry name" value="Bact_OuterMem_StrucFunc"/>
</dbReference>
<protein>
    <submittedName>
        <fullName evidence="11">Chemotaxis protein MotB</fullName>
    </submittedName>
</protein>
<keyword evidence="6 7" id="KW-0472">Membrane</keyword>
<dbReference type="PANTHER" id="PTHR30329:SF21">
    <property type="entry name" value="LIPOPROTEIN YIAD-RELATED"/>
    <property type="match status" value="1"/>
</dbReference>
<dbReference type="AlphaFoldDB" id="A0A1N6PBX5"/>
<keyword evidence="4 9" id="KW-0812">Transmembrane</keyword>
<feature type="region of interest" description="Disordered" evidence="8">
    <location>
        <begin position="84"/>
        <end position="103"/>
    </location>
</feature>
<dbReference type="InterPro" id="IPR036737">
    <property type="entry name" value="OmpA-like_sf"/>
</dbReference>
<evidence type="ECO:0000313" key="11">
    <source>
        <dbReference type="EMBL" id="SIQ01898.1"/>
    </source>
</evidence>
<evidence type="ECO:0000256" key="8">
    <source>
        <dbReference type="SAM" id="MobiDB-lite"/>
    </source>
</evidence>
<dbReference type="EMBL" id="FTMN01000001">
    <property type="protein sequence ID" value="SIQ01898.1"/>
    <property type="molecule type" value="Genomic_DNA"/>
</dbReference>
<keyword evidence="12" id="KW-1185">Reference proteome</keyword>
<keyword evidence="5 9" id="KW-1133">Transmembrane helix</keyword>
<dbReference type="GO" id="GO:0005886">
    <property type="term" value="C:plasma membrane"/>
    <property type="evidence" value="ECO:0007669"/>
    <property type="project" value="UniProtKB-SubCell"/>
</dbReference>
<sequence>MSSRRRELTDDQGSPGWLMTYADLMTLLLVFFVLLFSMSNLEKERFADAMQSFKTAFQNAVSGAPDSIIPLETMSPGTPSDINDAIMQSPQESTPAEKNDAEDSAQSEIAAMEWQQLTSDLERAFQLMQMEDAVEIGAPKDGKLSLRVKGAALFNSGSADFNYAMLPMLDALLETLIVNPGYKMEIQGHTDDIPIQTAQFPSNWELSAVRATTVLRYLIDSGINPKRLTATGYGASIPLMPNISPDNRAANRRIEFVLEKRASQP</sequence>
<organism evidence="11 12">
    <name type="scientific">Marinobacterium stanieri</name>
    <dbReference type="NCBI Taxonomy" id="49186"/>
    <lineage>
        <taxon>Bacteria</taxon>
        <taxon>Pseudomonadati</taxon>
        <taxon>Pseudomonadota</taxon>
        <taxon>Gammaproteobacteria</taxon>
        <taxon>Oceanospirillales</taxon>
        <taxon>Oceanospirillaceae</taxon>
        <taxon>Marinobacterium</taxon>
    </lineage>
</organism>
<dbReference type="InterPro" id="IPR025713">
    <property type="entry name" value="MotB-like_N_dom"/>
</dbReference>
<evidence type="ECO:0000313" key="12">
    <source>
        <dbReference type="Proteomes" id="UP000186895"/>
    </source>
</evidence>
<feature type="transmembrane region" description="Helical" evidence="9">
    <location>
        <begin position="16"/>
        <end position="36"/>
    </location>
</feature>
<evidence type="ECO:0000256" key="7">
    <source>
        <dbReference type="PROSITE-ProRule" id="PRU00473"/>
    </source>
</evidence>
<dbReference type="Proteomes" id="UP000186895">
    <property type="component" value="Unassembled WGS sequence"/>
</dbReference>
<evidence type="ECO:0000256" key="9">
    <source>
        <dbReference type="SAM" id="Phobius"/>
    </source>
</evidence>
<feature type="domain" description="OmpA-like" evidence="10">
    <location>
        <begin position="141"/>
        <end position="262"/>
    </location>
</feature>
<keyword evidence="3" id="KW-1003">Cell membrane</keyword>
<reference evidence="11 12" key="1">
    <citation type="submission" date="2017-01" db="EMBL/GenBank/DDBJ databases">
        <authorList>
            <person name="Mah S.A."/>
            <person name="Swanson W.J."/>
            <person name="Moy G.W."/>
            <person name="Vacquier V.D."/>
        </authorList>
    </citation>
    <scope>NUCLEOTIDE SEQUENCE [LARGE SCALE GENOMIC DNA]</scope>
    <source>
        <strain evidence="11 12">DSM 7027</strain>
    </source>
</reference>
<evidence type="ECO:0000256" key="3">
    <source>
        <dbReference type="ARBA" id="ARBA00022475"/>
    </source>
</evidence>
<dbReference type="CDD" id="cd07185">
    <property type="entry name" value="OmpA_C-like"/>
    <property type="match status" value="1"/>
</dbReference>